<reference evidence="1" key="1">
    <citation type="submission" date="2021-03" db="EMBL/GenBank/DDBJ databases">
        <title>Draft genome sequence of rust myrtle Austropuccinia psidii MF-1, a brazilian biotype.</title>
        <authorList>
            <person name="Quecine M.C."/>
            <person name="Pachon D.M.R."/>
            <person name="Bonatelli M.L."/>
            <person name="Correr F.H."/>
            <person name="Franceschini L.M."/>
            <person name="Leite T.F."/>
            <person name="Margarido G.R.A."/>
            <person name="Almeida C.A."/>
            <person name="Ferrarezi J.A."/>
            <person name="Labate C.A."/>
        </authorList>
    </citation>
    <scope>NUCLEOTIDE SEQUENCE</scope>
    <source>
        <strain evidence="1">MF-1</strain>
    </source>
</reference>
<dbReference type="OrthoDB" id="2507429at2759"/>
<proteinExistence type="predicted"/>
<accession>A0A9Q3BMH2</accession>
<comment type="caution">
    <text evidence="1">The sequence shown here is derived from an EMBL/GenBank/DDBJ whole genome shotgun (WGS) entry which is preliminary data.</text>
</comment>
<organism evidence="1 2">
    <name type="scientific">Austropuccinia psidii MF-1</name>
    <dbReference type="NCBI Taxonomy" id="1389203"/>
    <lineage>
        <taxon>Eukaryota</taxon>
        <taxon>Fungi</taxon>
        <taxon>Dikarya</taxon>
        <taxon>Basidiomycota</taxon>
        <taxon>Pucciniomycotina</taxon>
        <taxon>Pucciniomycetes</taxon>
        <taxon>Pucciniales</taxon>
        <taxon>Sphaerophragmiaceae</taxon>
        <taxon>Austropuccinia</taxon>
    </lineage>
</organism>
<gene>
    <name evidence="1" type="ORF">O181_007583</name>
</gene>
<evidence type="ECO:0000313" key="2">
    <source>
        <dbReference type="Proteomes" id="UP000765509"/>
    </source>
</evidence>
<dbReference type="Proteomes" id="UP000765509">
    <property type="component" value="Unassembled WGS sequence"/>
</dbReference>
<keyword evidence="2" id="KW-1185">Reference proteome</keyword>
<name>A0A9Q3BMH2_9BASI</name>
<sequence length="85" mass="9454">MDLTVDPTLFSGNEPPSSCSSVQYMLMTQLKPLHNFQRAMPHMQGTSVSLKSGWSGLRHAINKLSGCIKHVQRLNRSGETVKDQI</sequence>
<dbReference type="EMBL" id="AVOT02001703">
    <property type="protein sequence ID" value="MBW0467868.1"/>
    <property type="molecule type" value="Genomic_DNA"/>
</dbReference>
<evidence type="ECO:0000313" key="1">
    <source>
        <dbReference type="EMBL" id="MBW0467868.1"/>
    </source>
</evidence>
<dbReference type="AlphaFoldDB" id="A0A9Q3BMH2"/>
<protein>
    <submittedName>
        <fullName evidence="1">Uncharacterized protein</fullName>
    </submittedName>
</protein>